<accession>A0A3F3QK74</accession>
<dbReference type="RefSeq" id="XP_026632705.1">
    <property type="nucleotide sequence ID" value="XM_026764288.1"/>
</dbReference>
<feature type="chain" id="PRO_5017807234" evidence="1">
    <location>
        <begin position="38"/>
        <end position="72"/>
    </location>
</feature>
<protein>
    <submittedName>
        <fullName evidence="2">Uncharacterized protein</fullName>
    </submittedName>
</protein>
<proteinExistence type="predicted"/>
<evidence type="ECO:0000256" key="1">
    <source>
        <dbReference type="SAM" id="SignalP"/>
    </source>
</evidence>
<dbReference type="AlphaFoldDB" id="A0A3F3QK74"/>
<reference evidence="2 3" key="1">
    <citation type="submission" date="2018-07" db="EMBL/GenBank/DDBJ databases">
        <title>The genomes of Aspergillus section Nigri reveals drivers in fungal speciation.</title>
        <authorList>
            <consortium name="DOE Joint Genome Institute"/>
            <person name="Vesth T.C."/>
            <person name="Nybo J."/>
            <person name="Theobald S."/>
            <person name="Brandl J."/>
            <person name="Frisvad J.C."/>
            <person name="Nielsen K.F."/>
            <person name="Lyhne E.K."/>
            <person name="Kogle M.E."/>
            <person name="Kuo A."/>
            <person name="Riley R."/>
            <person name="Clum A."/>
            <person name="Nolan M."/>
            <person name="Lipzen A."/>
            <person name="Salamov A."/>
            <person name="Henrissat B."/>
            <person name="Wiebenga A."/>
            <person name="De vries R.P."/>
            <person name="Grigoriev I.V."/>
            <person name="Mortensen U.H."/>
            <person name="Andersen M.R."/>
            <person name="Baker S.E."/>
        </authorList>
    </citation>
    <scope>NUCLEOTIDE SEQUENCE [LARGE SCALE GENOMIC DNA]</scope>
    <source>
        <strain evidence="2 3">CBS 139.54b</strain>
    </source>
</reference>
<sequence>MGPSIPPSGESGCSEGAKTKRGTIWLLHSLLLTKVLCCIVSGPPGPSLNPLTVDRSPPAADWLLFSHTAELP</sequence>
<organism evidence="2 3">
    <name type="scientific">Aspergillus welwitschiae</name>
    <dbReference type="NCBI Taxonomy" id="1341132"/>
    <lineage>
        <taxon>Eukaryota</taxon>
        <taxon>Fungi</taxon>
        <taxon>Dikarya</taxon>
        <taxon>Ascomycota</taxon>
        <taxon>Pezizomycotina</taxon>
        <taxon>Eurotiomycetes</taxon>
        <taxon>Eurotiomycetidae</taxon>
        <taxon>Eurotiales</taxon>
        <taxon>Aspergillaceae</taxon>
        <taxon>Aspergillus</taxon>
        <taxon>Aspergillus subgen. Circumdati</taxon>
    </lineage>
</organism>
<dbReference type="Proteomes" id="UP000253729">
    <property type="component" value="Unassembled WGS sequence"/>
</dbReference>
<keyword evidence="1" id="KW-0732">Signal</keyword>
<feature type="signal peptide" evidence="1">
    <location>
        <begin position="1"/>
        <end position="37"/>
    </location>
</feature>
<gene>
    <name evidence="2" type="ORF">BDQ94DRAFT_133491</name>
</gene>
<dbReference type="EMBL" id="KZ852032">
    <property type="protein sequence ID" value="RDH39683.1"/>
    <property type="molecule type" value="Genomic_DNA"/>
</dbReference>
<name>A0A3F3QK74_9EURO</name>
<evidence type="ECO:0000313" key="3">
    <source>
        <dbReference type="Proteomes" id="UP000253729"/>
    </source>
</evidence>
<evidence type="ECO:0000313" key="2">
    <source>
        <dbReference type="EMBL" id="RDH39683.1"/>
    </source>
</evidence>
<keyword evidence="3" id="KW-1185">Reference proteome</keyword>
<dbReference type="GeneID" id="38132644"/>